<dbReference type="RefSeq" id="WP_066283895.1">
    <property type="nucleotide sequence ID" value="NZ_CP013920.1"/>
</dbReference>
<dbReference type="STRING" id="634113.AUT07_00576"/>
<evidence type="ECO:0000313" key="1">
    <source>
        <dbReference type="EMBL" id="AMA65130.1"/>
    </source>
</evidence>
<organism evidence="1 2">
    <name type="scientific">Candidatus Arsenophonus lipoptenae</name>
    <dbReference type="NCBI Taxonomy" id="634113"/>
    <lineage>
        <taxon>Bacteria</taxon>
        <taxon>Pseudomonadati</taxon>
        <taxon>Pseudomonadota</taxon>
        <taxon>Gammaproteobacteria</taxon>
        <taxon>Enterobacterales</taxon>
        <taxon>Morganellaceae</taxon>
        <taxon>Arsenophonus</taxon>
    </lineage>
</organism>
<proteinExistence type="predicted"/>
<reference evidence="1 2" key="1">
    <citation type="submission" date="2016-01" db="EMBL/GenBank/DDBJ databases">
        <title>Genome sequence of Ca. Arsenophonus lipopteni, the exclusive symbiont of a blood sucking fly Lipoptena cervi (Diptera: Hippoboscidae).</title>
        <authorList>
            <person name="Novakova E."/>
            <person name="Hypsa V."/>
            <person name="Nguyen P."/>
            <person name="Husnik F."/>
            <person name="Darby A.C."/>
        </authorList>
    </citation>
    <scope>NUCLEOTIDE SEQUENCE [LARGE SCALE GENOMIC DNA]</scope>
    <source>
        <strain evidence="1 2">CB</strain>
    </source>
</reference>
<dbReference type="OrthoDB" id="5686855at2"/>
<dbReference type="AlphaFoldDB" id="A0A109Q8X0"/>
<keyword evidence="2" id="KW-1185">Reference proteome</keyword>
<gene>
    <name evidence="1" type="primary">bamC</name>
    <name evidence="1" type="ORF">AUT07_00576</name>
</gene>
<dbReference type="Proteomes" id="UP000069926">
    <property type="component" value="Chromosome"/>
</dbReference>
<protein>
    <submittedName>
        <fullName evidence="1">Outer membrane protein assembly factor BamC</fullName>
    </submittedName>
</protein>
<dbReference type="PATRIC" id="fig|634113.3.peg.543"/>
<dbReference type="Pfam" id="PF06804">
    <property type="entry name" value="Lipoprotein_18"/>
    <property type="match status" value="1"/>
</dbReference>
<dbReference type="KEGG" id="asy:AUT07_00576"/>
<dbReference type="InterPro" id="IPR010653">
    <property type="entry name" value="NlpB/DapX"/>
</dbReference>
<name>A0A109Q8X0_9GAMM</name>
<dbReference type="Gene3D" id="3.30.530.50">
    <property type="match status" value="1"/>
</dbReference>
<dbReference type="EMBL" id="CP013920">
    <property type="protein sequence ID" value="AMA65130.1"/>
    <property type="molecule type" value="Genomic_DNA"/>
</dbReference>
<sequence>MMEIFPHKISLYKLKIKIIVLLFIILLMSCTSNQKHKRQINGDDTYLKYTPLKRLIIPYGISLPLEEDEYYIPPQGNQNNAVGKDLDIRPPIQPILLLNNTYIKNTLTTCSLFLKQSTENKYIWEQIIKILKQKITKIIKKNDSHFFLITDWISWERKDEDIPVQTKQKIQFKLKNNQIIITISNEGIKQKSKNISSPTEIQRYNMLMLNKLIYSINKLHNNTIS</sequence>
<evidence type="ECO:0000313" key="2">
    <source>
        <dbReference type="Proteomes" id="UP000069926"/>
    </source>
</evidence>
<accession>A0A109Q8X0</accession>